<evidence type="ECO:0000313" key="2">
    <source>
        <dbReference type="Proteomes" id="UP000030300"/>
    </source>
</evidence>
<dbReference type="KEGG" id="psim:KR76_21430"/>
<organism evidence="1 2">
    <name type="scientific">Nocardioides simplex</name>
    <name type="common">Arthrobacter simplex</name>
    <dbReference type="NCBI Taxonomy" id="2045"/>
    <lineage>
        <taxon>Bacteria</taxon>
        <taxon>Bacillati</taxon>
        <taxon>Actinomycetota</taxon>
        <taxon>Actinomycetes</taxon>
        <taxon>Propionibacteriales</taxon>
        <taxon>Nocardioidaceae</taxon>
        <taxon>Pimelobacter</taxon>
    </lineage>
</organism>
<dbReference type="GeneID" id="96612937"/>
<accession>A0A0A1DMR8</accession>
<dbReference type="eggNOG" id="COG1917">
    <property type="taxonomic scope" value="Bacteria"/>
</dbReference>
<dbReference type="SUPFAM" id="SSF51182">
    <property type="entry name" value="RmlC-like cupins"/>
    <property type="match status" value="1"/>
</dbReference>
<dbReference type="RefSeq" id="WP_038681186.1">
    <property type="nucleotide sequence ID" value="NZ_BJMC01000011.1"/>
</dbReference>
<dbReference type="Proteomes" id="UP000030300">
    <property type="component" value="Chromosome"/>
</dbReference>
<dbReference type="PANTHER" id="PTHR37694:SF1">
    <property type="entry name" value="SLR8022 PROTEIN"/>
    <property type="match status" value="1"/>
</dbReference>
<dbReference type="InterPro" id="IPR011051">
    <property type="entry name" value="RmlC_Cupin_sf"/>
</dbReference>
<dbReference type="EMBL" id="CP009896">
    <property type="protein sequence ID" value="AIY18696.1"/>
    <property type="molecule type" value="Genomic_DNA"/>
</dbReference>
<reference evidence="1 2" key="1">
    <citation type="journal article" date="2015" name="Genome Announc.">
        <title>Complete Genome Sequence of Steroid-Transforming Nocardioides simplex VKM Ac-2033D.</title>
        <authorList>
            <person name="Shtratnikova V.Y."/>
            <person name="Schelkunov M.I."/>
            <person name="Pekov Y.A."/>
            <person name="Fokina V.V."/>
            <person name="Logacheva M.D."/>
            <person name="Sokolov S.L."/>
            <person name="Bragin E.Y."/>
            <person name="Ashapkin V.V."/>
            <person name="Donova M.V."/>
        </authorList>
    </citation>
    <scope>NUCLEOTIDE SEQUENCE [LARGE SCALE GENOMIC DNA]</scope>
    <source>
        <strain evidence="1 2">VKM Ac-2033D</strain>
    </source>
</reference>
<dbReference type="PANTHER" id="PTHR37694">
    <property type="entry name" value="SLR8022 PROTEIN"/>
    <property type="match status" value="1"/>
</dbReference>
<proteinExistence type="predicted"/>
<protein>
    <submittedName>
        <fullName evidence="1">Uncharacterized protein</fullName>
    </submittedName>
</protein>
<sequence length="108" mass="11572">MESTNLTALAREQIDAAREASSGRAAVTLYGGHEHRLRQTLIALRAGTRLGEHDAPEEATLQVVEGDVALHAGSQLWNGRTGDHIVIPPQRHDLEAMSDAAVLLTVST</sequence>
<dbReference type="AlphaFoldDB" id="A0A0A1DMR8"/>
<dbReference type="Gene3D" id="2.60.120.10">
    <property type="entry name" value="Jelly Rolls"/>
    <property type="match status" value="1"/>
</dbReference>
<keyword evidence="2" id="KW-1185">Reference proteome</keyword>
<gene>
    <name evidence="1" type="ORF">KR76_21430</name>
</gene>
<dbReference type="InterPro" id="IPR014710">
    <property type="entry name" value="RmlC-like_jellyroll"/>
</dbReference>
<name>A0A0A1DMR8_NOCSI</name>
<dbReference type="STRING" id="2045.KR76_21430"/>
<evidence type="ECO:0000313" key="1">
    <source>
        <dbReference type="EMBL" id="AIY18696.1"/>
    </source>
</evidence>
<dbReference type="HOGENOM" id="CLU_141675_1_0_11"/>